<accession>A0ACC3C9Q3</accession>
<gene>
    <name evidence="1" type="ORF">I4F81_009048</name>
</gene>
<sequence>MILVLWRAASSSPTRAPSPSPLPPNTYHHRLFSFSSSSSACPLPVLTHPSFPLNRRLLPSPAMAPRTVATVALALALPLALWTTAVAAADSVDIQVTKAVDGCTRKAADGDAISVHYAGKLEDGTPFDSSYDRGSPFDLTLGAGMVIPGWEQGLQGMCAGEKRTLTIPYSLAYGEAGMGPIPPKATLVFDVEMMNIAGDGAGGASEDL</sequence>
<keyword evidence="2" id="KW-1185">Reference proteome</keyword>
<organism evidence="1 2">
    <name type="scientific">Pyropia yezoensis</name>
    <name type="common">Susabi-nori</name>
    <name type="synonym">Porphyra yezoensis</name>
    <dbReference type="NCBI Taxonomy" id="2788"/>
    <lineage>
        <taxon>Eukaryota</taxon>
        <taxon>Rhodophyta</taxon>
        <taxon>Bangiophyceae</taxon>
        <taxon>Bangiales</taxon>
        <taxon>Bangiaceae</taxon>
        <taxon>Pyropia</taxon>
    </lineage>
</organism>
<dbReference type="EMBL" id="CM020619">
    <property type="protein sequence ID" value="KAK1866532.1"/>
    <property type="molecule type" value="Genomic_DNA"/>
</dbReference>
<comment type="caution">
    <text evidence="1">The sequence shown here is derived from an EMBL/GenBank/DDBJ whole genome shotgun (WGS) entry which is preliminary data.</text>
</comment>
<name>A0ACC3C9Q3_PYRYE</name>
<evidence type="ECO:0000313" key="1">
    <source>
        <dbReference type="EMBL" id="KAK1866532.1"/>
    </source>
</evidence>
<protein>
    <submittedName>
        <fullName evidence="1">Uncharacterized protein</fullName>
    </submittedName>
</protein>
<proteinExistence type="predicted"/>
<dbReference type="Proteomes" id="UP000798662">
    <property type="component" value="Chromosome 2"/>
</dbReference>
<reference evidence="1" key="1">
    <citation type="submission" date="2019-11" db="EMBL/GenBank/DDBJ databases">
        <title>Nori genome reveals adaptations in red seaweeds to the harsh intertidal environment.</title>
        <authorList>
            <person name="Wang D."/>
            <person name="Mao Y."/>
        </authorList>
    </citation>
    <scope>NUCLEOTIDE SEQUENCE</scope>
    <source>
        <tissue evidence="1">Gametophyte</tissue>
    </source>
</reference>
<evidence type="ECO:0000313" key="2">
    <source>
        <dbReference type="Proteomes" id="UP000798662"/>
    </source>
</evidence>